<dbReference type="Proteomes" id="UP000053690">
    <property type="component" value="Unassembled WGS sequence"/>
</dbReference>
<organism evidence="1 2">
    <name type="scientific">Ruegeria profundi</name>
    <dbReference type="NCBI Taxonomy" id="1685378"/>
    <lineage>
        <taxon>Bacteria</taxon>
        <taxon>Pseudomonadati</taxon>
        <taxon>Pseudomonadota</taxon>
        <taxon>Alphaproteobacteria</taxon>
        <taxon>Rhodobacterales</taxon>
        <taxon>Roseobacteraceae</taxon>
        <taxon>Ruegeria</taxon>
    </lineage>
</organism>
<evidence type="ECO:0000313" key="2">
    <source>
        <dbReference type="Proteomes" id="UP000053690"/>
    </source>
</evidence>
<dbReference type="PANTHER" id="PTHR47628:SF1">
    <property type="entry name" value="ALIPHATIC AMIDASE EXPRESSION-REGULATING PROTEIN"/>
    <property type="match status" value="1"/>
</dbReference>
<dbReference type="InterPro" id="IPR028082">
    <property type="entry name" value="Peripla_BP_I"/>
</dbReference>
<name>A0A0X3TSM1_9RHOB</name>
<dbReference type="AlphaFoldDB" id="A0A0X3TSM1"/>
<dbReference type="RefSeq" id="WP_068337859.1">
    <property type="nucleotide sequence ID" value="NZ_LQBP01000006.1"/>
</dbReference>
<evidence type="ECO:0000313" key="1">
    <source>
        <dbReference type="EMBL" id="KUJ78734.1"/>
    </source>
</evidence>
<reference evidence="2" key="1">
    <citation type="submission" date="2015-12" db="EMBL/GenBank/DDBJ databases">
        <authorList>
            <person name="Zhang G."/>
            <person name="Stingl U."/>
        </authorList>
    </citation>
    <scope>NUCLEOTIDE SEQUENCE [LARGE SCALE GENOMIC DNA]</scope>
    <source>
        <strain evidence="2">ZGT108</strain>
    </source>
</reference>
<dbReference type="OrthoDB" id="9803275at2"/>
<dbReference type="SUPFAM" id="SSF53822">
    <property type="entry name" value="Periplasmic binding protein-like I"/>
    <property type="match status" value="1"/>
</dbReference>
<dbReference type="PANTHER" id="PTHR47628">
    <property type="match status" value="1"/>
</dbReference>
<protein>
    <submittedName>
        <fullName evidence="1">Urea ABC transporter</fullName>
    </submittedName>
</protein>
<gene>
    <name evidence="1" type="ORF">AVO44_12220</name>
</gene>
<dbReference type="InterPro" id="IPR006311">
    <property type="entry name" value="TAT_signal"/>
</dbReference>
<comment type="caution">
    <text evidence="1">The sequence shown here is derived from an EMBL/GenBank/DDBJ whole genome shotgun (WGS) entry which is preliminary data.</text>
</comment>
<sequence>MTHLTRRNFVKTGATALVSGMVSAPFLSSRAKAAEPITVGGIHDTSGILDILGKPMAQLARFAVHEINQAGGLLGRPLELVEYDPQSNMQLYGQLAQKLALQDRVSVVHGGITSSSREVIRPVLRRFETLYFYNTLYEGGVCDRNQFAIGTMPDQTVANLMRYVMKTHGKRVYVLAADYNFGQISANWVKKYVTENGGEVIETEYFPLDFGNFGPTISKIQASKPDAVISILVGATHLGFYRQWAAAEMLSRIPLASTTFGAGGVDIKQLETRETDGIINAATYVSGIQSKANQDFLTRLNAFYGDDAPFMSELPCTTYEGMMLWAKGVEAAGSLDRMKVIEALESGLSFEGPSGRVSIDPATHHTIRDVHISELSDRKWTVLETTQQVPPTATQEVCDLSADPDANFQHKL</sequence>
<dbReference type="STRING" id="1685378.AVO44_12220"/>
<dbReference type="Pfam" id="PF13433">
    <property type="entry name" value="Peripla_BP_5"/>
    <property type="match status" value="1"/>
</dbReference>
<accession>A0A0X3TSM1</accession>
<dbReference type="EMBL" id="LQBP01000006">
    <property type="protein sequence ID" value="KUJ78734.1"/>
    <property type="molecule type" value="Genomic_DNA"/>
</dbReference>
<dbReference type="Gene3D" id="3.40.50.2300">
    <property type="match status" value="2"/>
</dbReference>
<keyword evidence="2" id="KW-1185">Reference proteome</keyword>
<proteinExistence type="predicted"/>
<dbReference type="PROSITE" id="PS51318">
    <property type="entry name" value="TAT"/>
    <property type="match status" value="1"/>
</dbReference>